<dbReference type="PANTHER" id="PTHR30313:SF2">
    <property type="entry name" value="DNA PRIMASE"/>
    <property type="match status" value="1"/>
</dbReference>
<organism evidence="1 2">
    <name type="scientific">Propionimicrobium lymphophilum ACS-093-V-SCH5</name>
    <dbReference type="NCBI Taxonomy" id="883161"/>
    <lineage>
        <taxon>Bacteria</taxon>
        <taxon>Bacillati</taxon>
        <taxon>Actinomycetota</taxon>
        <taxon>Actinomycetes</taxon>
        <taxon>Propionibacteriales</taxon>
        <taxon>Propionibacteriaceae</taxon>
        <taxon>Propionimicrobium</taxon>
    </lineage>
</organism>
<dbReference type="AlphaFoldDB" id="S2W4C9"/>
<dbReference type="GO" id="GO:0005737">
    <property type="term" value="C:cytoplasm"/>
    <property type="evidence" value="ECO:0007669"/>
    <property type="project" value="TreeGrafter"/>
</dbReference>
<dbReference type="PANTHER" id="PTHR30313">
    <property type="entry name" value="DNA PRIMASE"/>
    <property type="match status" value="1"/>
</dbReference>
<proteinExistence type="predicted"/>
<dbReference type="EMBL" id="AGZR01000001">
    <property type="protein sequence ID" value="EPD34046.1"/>
    <property type="molecule type" value="Genomic_DNA"/>
</dbReference>
<dbReference type="CDD" id="cd01029">
    <property type="entry name" value="TOPRIM_primases"/>
    <property type="match status" value="1"/>
</dbReference>
<dbReference type="Pfam" id="PF13481">
    <property type="entry name" value="AAA_25"/>
    <property type="match status" value="1"/>
</dbReference>
<dbReference type="GO" id="GO:0006269">
    <property type="term" value="P:DNA replication, synthesis of primer"/>
    <property type="evidence" value="ECO:0007669"/>
    <property type="project" value="TreeGrafter"/>
</dbReference>
<gene>
    <name evidence="1" type="ORF">HMPREF9306_00080</name>
</gene>
<accession>S2W4C9</accession>
<protein>
    <submittedName>
        <fullName evidence="1">Uncharacterized protein</fullName>
    </submittedName>
</protein>
<evidence type="ECO:0000313" key="2">
    <source>
        <dbReference type="Proteomes" id="UP000014417"/>
    </source>
</evidence>
<dbReference type="SUPFAM" id="SSF52540">
    <property type="entry name" value="P-loop containing nucleoside triphosphate hydrolases"/>
    <property type="match status" value="1"/>
</dbReference>
<dbReference type="PATRIC" id="fig|883161.3.peg.79"/>
<dbReference type="HOGENOM" id="CLU_409871_0_0_11"/>
<dbReference type="STRING" id="883161.HMPREF9306_00080"/>
<dbReference type="InterPro" id="IPR050219">
    <property type="entry name" value="DnaG_primase"/>
</dbReference>
<reference evidence="1 2" key="1">
    <citation type="submission" date="2013-04" db="EMBL/GenBank/DDBJ databases">
        <title>The Genome Sequence of Propionimicrobium lymphophilum ACS-093-V-SCH5.</title>
        <authorList>
            <consortium name="The Broad Institute Genomics Platform"/>
            <person name="Earl A."/>
            <person name="Ward D."/>
            <person name="Feldgarden M."/>
            <person name="Gevers D."/>
            <person name="Saerens B."/>
            <person name="Vaneechoutte M."/>
            <person name="Walker B."/>
            <person name="Young S."/>
            <person name="Zeng Q."/>
            <person name="Gargeya S."/>
            <person name="Fitzgerald M."/>
            <person name="Haas B."/>
            <person name="Abouelleil A."/>
            <person name="Allen A.W."/>
            <person name="Alvarado L."/>
            <person name="Arachchi H.M."/>
            <person name="Berlin A.M."/>
            <person name="Chapman S.B."/>
            <person name="Gainer-Dewar J."/>
            <person name="Goldberg J."/>
            <person name="Griggs A."/>
            <person name="Gujja S."/>
            <person name="Hansen M."/>
            <person name="Howarth C."/>
            <person name="Imamovic A."/>
            <person name="Ireland A."/>
            <person name="Larimer J."/>
            <person name="McCowan C."/>
            <person name="Murphy C."/>
            <person name="Pearson M."/>
            <person name="Poon T.W."/>
            <person name="Priest M."/>
            <person name="Roberts A."/>
            <person name="Saif S."/>
            <person name="Shea T."/>
            <person name="Sisk P."/>
            <person name="Sykes S."/>
            <person name="Wortman J."/>
            <person name="Nusbaum C."/>
            <person name="Birren B."/>
        </authorList>
    </citation>
    <scope>NUCLEOTIDE SEQUENCE [LARGE SCALE GENOMIC DNA]</scope>
    <source>
        <strain evidence="1 2">ACS-093-V-SCH5</strain>
    </source>
</reference>
<dbReference type="InterPro" id="IPR027417">
    <property type="entry name" value="P-loop_NTPase"/>
</dbReference>
<comment type="caution">
    <text evidence="1">The sequence shown here is derived from an EMBL/GenBank/DDBJ whole genome shotgun (WGS) entry which is preliminary data.</text>
</comment>
<dbReference type="Gene3D" id="3.40.1360.10">
    <property type="match status" value="1"/>
</dbReference>
<keyword evidence="2" id="KW-1185">Reference proteome</keyword>
<dbReference type="Gene3D" id="3.40.50.300">
    <property type="entry name" value="P-loop containing nucleotide triphosphate hydrolases"/>
    <property type="match status" value="1"/>
</dbReference>
<dbReference type="InterPro" id="IPR034154">
    <property type="entry name" value="TOPRIM_DnaG/twinkle"/>
</dbReference>
<dbReference type="RefSeq" id="WP_016454942.1">
    <property type="nucleotide sequence ID" value="NZ_KE150269.1"/>
</dbReference>
<dbReference type="Proteomes" id="UP000014417">
    <property type="component" value="Unassembled WGS sequence"/>
</dbReference>
<name>S2W4C9_9ACTN</name>
<evidence type="ECO:0000313" key="1">
    <source>
        <dbReference type="EMBL" id="EPD34046.1"/>
    </source>
</evidence>
<dbReference type="SUPFAM" id="SSF56731">
    <property type="entry name" value="DNA primase core"/>
    <property type="match status" value="1"/>
</dbReference>
<dbReference type="OrthoDB" id="4926055at2"/>
<sequence length="690" mass="75384">MTQHAYSDIVQALQANGWNIREDGNERARAVCPLHGDKDLNLSIMDTETRVNLKCFSHDCDPKDILNAIGLDGWRACYDNDRVSYNYLDQSGNLNRAVLRLVQGDKKSFRQSIKDKKHVVLYRLEKVYEAVKDAQPVYLVEGEEDVHALEAVGYTATTAPQGAGNFAKADVSPLTGATVIAIVDKDKPGDKWARAVAEKLQGVAKSLTFKQAAKGKDVSDHLTYGLGIDELEDYEVIFAGPKLKALADYGPAKPIDWLAVSRIPKGVVTVLVGEEGIGKSQFWLWLASLVTTGAGCEEFGVYPAAPASVIAVVTEDDMQRTVIPRAQVAGVDSRRLFIFSHNDLPPVFPKNLGLLAQQARELNDPVGLIVVDALADTLPPGTSLTDPLQARNAILPWKDIAEALNCAVVLMTHPNRANSKEARDNYGLTGELRKIVRATLYAQKDENETFTIGPEKANLGKLVEATTFRMESIPFEIDGRATVGGIPAVTPIGSSGKTVAQILEERTEAKLDSSTDRQEKTDAEKWLRRYLIENPGKEKKQVLAAASRADFKPRTIERAFQKIGGVSERNGFGTPACWYPPGWNDEPATPISVESGEHGELGSDYAKHGGELVAGGEHVANLMKPALTTANTVPSVPTSPTSPTSPNIQRQHVCYECHKPIPEDFRRCKECIEKLRAREQAQQQAKGYAA</sequence>